<dbReference type="OrthoDB" id="1396996at2759"/>
<reference evidence="2 3" key="1">
    <citation type="journal article" date="2019" name="Genome Biol. Evol.">
        <title>Insights into the evolution of the New World diploid cottons (Gossypium, subgenus Houzingenia) based on genome sequencing.</title>
        <authorList>
            <person name="Grover C.E."/>
            <person name="Arick M.A. 2nd"/>
            <person name="Thrash A."/>
            <person name="Conover J.L."/>
            <person name="Sanders W.S."/>
            <person name="Peterson D.G."/>
            <person name="Frelichowski J.E."/>
            <person name="Scheffler J.A."/>
            <person name="Scheffler B.E."/>
            <person name="Wendel J.F."/>
        </authorList>
    </citation>
    <scope>NUCLEOTIDE SEQUENCE [LARGE SCALE GENOMIC DNA]</scope>
    <source>
        <strain evidence="2">0</strain>
        <tissue evidence="2">Leaf</tissue>
    </source>
</reference>
<protein>
    <submittedName>
        <fullName evidence="2">Uncharacterized protein</fullName>
    </submittedName>
</protein>
<dbReference type="AlphaFoldDB" id="A0A7J9G4S9"/>
<organism evidence="2 3">
    <name type="scientific">Gossypium harknessii</name>
    <dbReference type="NCBI Taxonomy" id="34285"/>
    <lineage>
        <taxon>Eukaryota</taxon>
        <taxon>Viridiplantae</taxon>
        <taxon>Streptophyta</taxon>
        <taxon>Embryophyta</taxon>
        <taxon>Tracheophyta</taxon>
        <taxon>Spermatophyta</taxon>
        <taxon>Magnoliopsida</taxon>
        <taxon>eudicotyledons</taxon>
        <taxon>Gunneridae</taxon>
        <taxon>Pentapetalae</taxon>
        <taxon>rosids</taxon>
        <taxon>malvids</taxon>
        <taxon>Malvales</taxon>
        <taxon>Malvaceae</taxon>
        <taxon>Malvoideae</taxon>
        <taxon>Gossypium</taxon>
    </lineage>
</organism>
<proteinExistence type="predicted"/>
<sequence>MRPSRYGLRQRSKRRVIVLQRADKHHGDERAVVAARIKQKGDNKCIPWRNLRDLILAHPDVKKRVDVFALSIYGLLIFSKALGHIDEAVSDLFDRLDKRVTPVPLVATSRRNDITEEKWIMILQILQDKDVEWKALWMVTDEILYRCGDFDWVPFLRIWGLSAGTGCRRQKLETEKLRKGKNKAEEDLDGLKTDYKKLRMSMRTAGLRKTLDQWRQEIQKEKSRVSRWERKFQEAQARKDVLKRSLLESQNEKVGLKTRVSDLERSLHQYRSYNSAIKLKASLSKIEEPKGRIEELETVLPNYELRVELLEANNE</sequence>
<gene>
    <name evidence="2" type="ORF">Gohar_017061</name>
</gene>
<evidence type="ECO:0000313" key="2">
    <source>
        <dbReference type="EMBL" id="MBA0792570.1"/>
    </source>
</evidence>
<accession>A0A7J9G4S9</accession>
<evidence type="ECO:0000256" key="1">
    <source>
        <dbReference type="SAM" id="Coils"/>
    </source>
</evidence>
<comment type="caution">
    <text evidence="2">The sequence shown here is derived from an EMBL/GenBank/DDBJ whole genome shotgun (WGS) entry which is preliminary data.</text>
</comment>
<keyword evidence="1" id="KW-0175">Coiled coil</keyword>
<evidence type="ECO:0000313" key="3">
    <source>
        <dbReference type="Proteomes" id="UP000593560"/>
    </source>
</evidence>
<dbReference type="EMBL" id="JABFAD010000002">
    <property type="protein sequence ID" value="MBA0792570.1"/>
    <property type="molecule type" value="Genomic_DNA"/>
</dbReference>
<dbReference type="PANTHER" id="PTHR48200:SF1">
    <property type="entry name" value="AMINOTRANSFERASE-LIKE PLANT MOBILE DOMAIN-CONTAINING PROTEIN"/>
    <property type="match status" value="1"/>
</dbReference>
<feature type="coiled-coil region" evidence="1">
    <location>
        <begin position="174"/>
        <end position="252"/>
    </location>
</feature>
<dbReference type="Proteomes" id="UP000593560">
    <property type="component" value="Unassembled WGS sequence"/>
</dbReference>
<name>A0A7J9G4S9_9ROSI</name>
<keyword evidence="3" id="KW-1185">Reference proteome</keyword>
<dbReference type="PANTHER" id="PTHR48200">
    <property type="entry name" value="PROTEIN, PUTATIVE-RELATED"/>
    <property type="match status" value="1"/>
</dbReference>